<dbReference type="SUPFAM" id="SSF109604">
    <property type="entry name" value="HD-domain/PDEase-like"/>
    <property type="match status" value="1"/>
</dbReference>
<keyword evidence="1" id="KW-0808">Transferase</keyword>
<dbReference type="EC" id="2.7.6.5" evidence="1"/>
<accession>A0A6N4DES1</accession>
<dbReference type="GO" id="GO:0016301">
    <property type="term" value="F:kinase activity"/>
    <property type="evidence" value="ECO:0007669"/>
    <property type="project" value="UniProtKB-KW"/>
</dbReference>
<evidence type="ECO:0000313" key="1">
    <source>
        <dbReference type="EMBL" id="PTB87904.1"/>
    </source>
</evidence>
<comment type="caution">
    <text evidence="1">The sequence shown here is derived from an EMBL/GenBank/DDBJ whole genome shotgun (WGS) entry which is preliminary data.</text>
</comment>
<organism evidence="1 2">
    <name type="scientific">Pseudidiomarina aestuarii</name>
    <dbReference type="NCBI Taxonomy" id="624146"/>
    <lineage>
        <taxon>Bacteria</taxon>
        <taxon>Pseudomonadati</taxon>
        <taxon>Pseudomonadota</taxon>
        <taxon>Gammaproteobacteria</taxon>
        <taxon>Alteromonadales</taxon>
        <taxon>Idiomarinaceae</taxon>
        <taxon>Pseudidiomarina</taxon>
    </lineage>
</organism>
<dbReference type="AlphaFoldDB" id="A0A6N4DES1"/>
<reference evidence="1 2" key="1">
    <citation type="submission" date="2018-03" db="EMBL/GenBank/DDBJ databases">
        <title>Cross-interface Injection: A General Nanoliter Liquid Handling Method Applied to Single Cells Genome Amplification Automated Nanoliter Liquid Handling Applied to Single Cell Multiple Displacement Amplification.</title>
        <authorList>
            <person name="Yun J."/>
            <person name="Xu P."/>
            <person name="Xu J."/>
            <person name="Dai X."/>
            <person name="Wang Y."/>
            <person name="Zheng X."/>
            <person name="Cao C."/>
            <person name="Yi Q."/>
            <person name="Zhu Y."/>
            <person name="Wang L."/>
            <person name="Dong Z."/>
            <person name="Huang Y."/>
            <person name="Huang L."/>
            <person name="Du W."/>
        </authorList>
    </citation>
    <scope>NUCLEOTIDE SEQUENCE [LARGE SCALE GENOMIC DNA]</scope>
    <source>
        <strain evidence="1 2">A9-4</strain>
    </source>
</reference>
<feature type="non-terminal residue" evidence="1">
    <location>
        <position position="111"/>
    </location>
</feature>
<name>A0A6N4DES1_9GAMM</name>
<sequence>MVLVRSTHVDKPQQHGNWLAAVPASARAEAIKAHSDWLTQHCKKRPGLLLKGQEMVEILGTLNLDHDSLVAALFEPALEAGVIQLEAVEEQTSGPIVHLIQAVQQMQTISE</sequence>
<gene>
    <name evidence="1" type="primary">relA</name>
    <name evidence="1" type="ORF">C9928_07095</name>
</gene>
<proteinExistence type="predicted"/>
<protein>
    <submittedName>
        <fullName evidence="1">GTP diphosphokinase</fullName>
        <ecNumber evidence="1">2.7.6.5</ecNumber>
    </submittedName>
</protein>
<dbReference type="Pfam" id="PF13328">
    <property type="entry name" value="HD_4"/>
    <property type="match status" value="1"/>
</dbReference>
<evidence type="ECO:0000313" key="2">
    <source>
        <dbReference type="Proteomes" id="UP000241514"/>
    </source>
</evidence>
<dbReference type="Proteomes" id="UP000241514">
    <property type="component" value="Unassembled WGS sequence"/>
</dbReference>
<dbReference type="EMBL" id="PYVG01000139">
    <property type="protein sequence ID" value="PTB87904.1"/>
    <property type="molecule type" value="Genomic_DNA"/>
</dbReference>
<keyword evidence="1" id="KW-0418">Kinase</keyword>
<dbReference type="GO" id="GO:0008728">
    <property type="term" value="F:GTP diphosphokinase activity"/>
    <property type="evidence" value="ECO:0007669"/>
    <property type="project" value="UniProtKB-EC"/>
</dbReference>